<dbReference type="PANTHER" id="PTHR43736">
    <property type="entry name" value="ADP-RIBOSE PYROPHOSPHATASE"/>
    <property type="match status" value="1"/>
</dbReference>
<evidence type="ECO:0000313" key="4">
    <source>
        <dbReference type="EMBL" id="WZN60263.1"/>
    </source>
</evidence>
<dbReference type="SUPFAM" id="SSF55811">
    <property type="entry name" value="Nudix"/>
    <property type="match status" value="1"/>
</dbReference>
<dbReference type="InterPro" id="IPR000086">
    <property type="entry name" value="NUDIX_hydrolase_dom"/>
</dbReference>
<dbReference type="Proteomes" id="UP001472866">
    <property type="component" value="Chromosome 02"/>
</dbReference>
<evidence type="ECO:0000256" key="2">
    <source>
        <dbReference type="SAM" id="MobiDB-lite"/>
    </source>
</evidence>
<feature type="domain" description="Nudix hydrolase" evidence="3">
    <location>
        <begin position="51"/>
        <end position="194"/>
    </location>
</feature>
<dbReference type="PANTHER" id="PTHR43736:SF1">
    <property type="entry name" value="DIHYDRONEOPTERIN TRIPHOSPHATE DIPHOSPHATASE"/>
    <property type="match status" value="1"/>
</dbReference>
<dbReference type="CDD" id="cd04673">
    <property type="entry name" value="NUDIX_ADPRase"/>
    <property type="match status" value="1"/>
</dbReference>
<dbReference type="GO" id="GO:0016787">
    <property type="term" value="F:hydrolase activity"/>
    <property type="evidence" value="ECO:0007669"/>
    <property type="project" value="UniProtKB-KW"/>
</dbReference>
<proteinExistence type="predicted"/>
<dbReference type="AlphaFoldDB" id="A0AAX4P2A5"/>
<gene>
    <name evidence="4" type="ORF">HKI87_02g17920</name>
</gene>
<dbReference type="EMBL" id="CP151502">
    <property type="protein sequence ID" value="WZN60263.1"/>
    <property type="molecule type" value="Genomic_DNA"/>
</dbReference>
<reference evidence="4 5" key="1">
    <citation type="submission" date="2024-03" db="EMBL/GenBank/DDBJ databases">
        <title>Complete genome sequence of the green alga Chloropicon roscoffensis RCC1871.</title>
        <authorList>
            <person name="Lemieux C."/>
            <person name="Pombert J.-F."/>
            <person name="Otis C."/>
            <person name="Turmel M."/>
        </authorList>
    </citation>
    <scope>NUCLEOTIDE SEQUENCE [LARGE SCALE GENOMIC DNA]</scope>
    <source>
        <strain evidence="4 5">RCC1871</strain>
    </source>
</reference>
<evidence type="ECO:0000313" key="5">
    <source>
        <dbReference type="Proteomes" id="UP001472866"/>
    </source>
</evidence>
<organism evidence="4 5">
    <name type="scientific">Chloropicon roscoffensis</name>
    <dbReference type="NCBI Taxonomy" id="1461544"/>
    <lineage>
        <taxon>Eukaryota</taxon>
        <taxon>Viridiplantae</taxon>
        <taxon>Chlorophyta</taxon>
        <taxon>Chloropicophyceae</taxon>
        <taxon>Chloropicales</taxon>
        <taxon>Chloropicaceae</taxon>
        <taxon>Chloropicon</taxon>
    </lineage>
</organism>
<dbReference type="Gene3D" id="3.90.79.10">
    <property type="entry name" value="Nucleoside Triphosphate Pyrophosphohydrolase"/>
    <property type="match status" value="1"/>
</dbReference>
<protein>
    <submittedName>
        <fullName evidence="4">NUDIX hydrolase</fullName>
    </submittedName>
</protein>
<dbReference type="PROSITE" id="PS00893">
    <property type="entry name" value="NUDIX_BOX"/>
    <property type="match status" value="1"/>
</dbReference>
<evidence type="ECO:0000256" key="1">
    <source>
        <dbReference type="ARBA" id="ARBA00022801"/>
    </source>
</evidence>
<dbReference type="Pfam" id="PF00293">
    <property type="entry name" value="NUDIX"/>
    <property type="match status" value="1"/>
</dbReference>
<feature type="region of interest" description="Disordered" evidence="2">
    <location>
        <begin position="19"/>
        <end position="43"/>
    </location>
</feature>
<keyword evidence="5" id="KW-1185">Reference proteome</keyword>
<keyword evidence="1 4" id="KW-0378">Hydrolase</keyword>
<accession>A0AAX4P2A5</accession>
<evidence type="ECO:0000259" key="3">
    <source>
        <dbReference type="PROSITE" id="PS51462"/>
    </source>
</evidence>
<name>A0AAX4P2A5_9CHLO</name>
<dbReference type="PROSITE" id="PS51462">
    <property type="entry name" value="NUDIX"/>
    <property type="match status" value="1"/>
</dbReference>
<dbReference type="InterPro" id="IPR020084">
    <property type="entry name" value="NUDIX_hydrolase_CS"/>
</dbReference>
<dbReference type="InterPro" id="IPR015797">
    <property type="entry name" value="NUDIX_hydrolase-like_dom_sf"/>
</dbReference>
<sequence>MLLTRLGGGLRRPGNLARTCSAASTRGPGVTFTTDRGDRDKRDRERAYPKLPQVTVGVVVLKEDEVGGVPRAMLVERKNDPAKNTFAFPGGRLNLGESLQDCARREVREESNVELCASFPLELVTTIEHVSRDDEGDVKFHYVIVEFVGLAAKGSREIPGDDAASIDWASLDELWDKNILDKKAHEDVMRKALEIYRERRNP</sequence>